<protein>
    <submittedName>
        <fullName evidence="1">Carboxypeptidase S</fullName>
    </submittedName>
</protein>
<dbReference type="EMBL" id="CALSDN010000009">
    <property type="protein sequence ID" value="CAH6722371.1"/>
    <property type="molecule type" value="Genomic_DNA"/>
</dbReference>
<comment type="caution">
    <text evidence="1">The sequence shown here is derived from an EMBL/GenBank/DDBJ whole genome shotgun (WGS) entry which is preliminary data.</text>
</comment>
<proteinExistence type="predicted"/>
<keyword evidence="1" id="KW-0121">Carboxypeptidase</keyword>
<gene>
    <name evidence="1" type="ORF">CLIB1444_09S02080</name>
</gene>
<keyword evidence="1" id="KW-0378">Hydrolase</keyword>
<reference evidence="1" key="1">
    <citation type="submission" date="2022-06" db="EMBL/GenBank/DDBJ databases">
        <authorList>
            <person name="Legras J.-L."/>
            <person name="Devillers H."/>
            <person name="Grondin C."/>
        </authorList>
    </citation>
    <scope>NUCLEOTIDE SEQUENCE</scope>
    <source>
        <strain evidence="1">CLIB 1444</strain>
    </source>
</reference>
<organism evidence="1 2">
    <name type="scientific">[Candida] jaroonii</name>
    <dbReference type="NCBI Taxonomy" id="467808"/>
    <lineage>
        <taxon>Eukaryota</taxon>
        <taxon>Fungi</taxon>
        <taxon>Dikarya</taxon>
        <taxon>Ascomycota</taxon>
        <taxon>Saccharomycotina</taxon>
        <taxon>Pichiomycetes</taxon>
        <taxon>Debaryomycetaceae</taxon>
        <taxon>Yamadazyma</taxon>
    </lineage>
</organism>
<keyword evidence="1" id="KW-0645">Protease</keyword>
<evidence type="ECO:0000313" key="2">
    <source>
        <dbReference type="Proteomes" id="UP001152531"/>
    </source>
</evidence>
<accession>A0ACA9YBC3</accession>
<evidence type="ECO:0000313" key="1">
    <source>
        <dbReference type="EMBL" id="CAH6722371.1"/>
    </source>
</evidence>
<name>A0ACA9YBC3_9ASCO</name>
<sequence>MEGEPLLPIHNKPKTSKKKLLALIPLILLVGFIPHQKSADLPTEQLCPIVDSYPPPAELYNADTLDKLLHDNDTKLKLAEKLSGAIKIPTEVYDDMINPKSVESNEELYQLEPLWKNFELFHDYLEKTYPLTHENLKLDKVNKFALVYTWEGSDTTKKPLMLTAHQDVVPVQKETIDRWDFPPFEGHIKDGEIYGRGVLDCKNLLTGLMDTVELLISEGFKPSRTLILAFGYDEESQGTGAEEISKFLLNKYGKDSMYQIIDEGGGGFVQMGDLRMITPATAEKGHLDSIIEIYTPGGHSSVPPEHTSIGILSELIGLIESKPFDSVITQRNPVLSFYQCIAEHGDVDKSLKSDILNANVDKNANRRLLDVLRQDLKTKYLVTTSQAADIISGGAKSNALPEHAQVLVNQRIAVEESVESASTKILDDIKIIAKKYNLGIYINNKEIFPPTDFGYFNYTLSQPLEPAPVTPTDSDVWNVFGGSLRYFYQELAYPEDNSTYIFAPYLSTGNTDTKCYWDLTPHIFRYMPALLGESGGVHSVNERGSVDTHAAVVAFYYFYIPVIDSLQ</sequence>
<dbReference type="Proteomes" id="UP001152531">
    <property type="component" value="Unassembled WGS sequence"/>
</dbReference>
<keyword evidence="2" id="KW-1185">Reference proteome</keyword>